<dbReference type="GO" id="GO:0009279">
    <property type="term" value="C:cell outer membrane"/>
    <property type="evidence" value="ECO:0007669"/>
    <property type="project" value="UniProtKB-SubCell"/>
</dbReference>
<evidence type="ECO:0000256" key="3">
    <source>
        <dbReference type="ARBA" id="ARBA00023237"/>
    </source>
</evidence>
<evidence type="ECO:0000256" key="1">
    <source>
        <dbReference type="ARBA" id="ARBA00004442"/>
    </source>
</evidence>
<keyword evidence="5" id="KW-1185">Reference proteome</keyword>
<proteinExistence type="predicted"/>
<gene>
    <name evidence="4" type="ordered locus">TKWG_01475</name>
</gene>
<comment type="subcellular location">
    <subcellularLocation>
        <location evidence="1">Cell outer membrane</location>
    </subcellularLocation>
</comment>
<keyword evidence="4" id="KW-0675">Receptor</keyword>
<dbReference type="Proteomes" id="UP000005267">
    <property type="component" value="Chromosome"/>
</dbReference>
<dbReference type="KEGG" id="aka:TKWG_01475"/>
<keyword evidence="2" id="KW-0472">Membrane</keyword>
<sequence length="96" mass="10752">MGAEQGWNGGVDVDYLGKIYVNDQNSESAPSAIVTGLHTGYTWQRDHWTVNAFARVDNVFNARYAGSVIINDANKRYYEPAPGRNWTAGMTVSYRF</sequence>
<evidence type="ECO:0000313" key="4">
    <source>
        <dbReference type="EMBL" id="AFK60963.1"/>
    </source>
</evidence>
<protein>
    <submittedName>
        <fullName evidence="4">TonB-dependent outer membrane receptor</fullName>
    </submittedName>
</protein>
<keyword evidence="3" id="KW-0998">Cell outer membrane</keyword>
<dbReference type="EMBL" id="CP003555">
    <property type="protein sequence ID" value="AFK60963.1"/>
    <property type="molecule type" value="Genomic_DNA"/>
</dbReference>
<reference evidence="4 5" key="1">
    <citation type="journal article" date="2011" name="J. Bacteriol.">
        <title>Whole-genome shotgun sequencing of the sulfur-oxidizing chemoautotroph Tetrathiobacter kashmirensis.</title>
        <authorList>
            <person name="Ghosh W."/>
            <person name="George A."/>
            <person name="Agarwal A."/>
            <person name="Raj P."/>
            <person name="Alam M."/>
            <person name="Pyne P."/>
            <person name="Das Gupta S.K."/>
        </authorList>
    </citation>
    <scope>NUCLEOTIDE SEQUENCE [LARGE SCALE GENOMIC DNA]</scope>
    <source>
        <strain evidence="4 5">WT001</strain>
    </source>
</reference>
<dbReference type="Gene3D" id="2.40.170.20">
    <property type="entry name" value="TonB-dependent receptor, beta-barrel domain"/>
    <property type="match status" value="1"/>
</dbReference>
<organism evidence="4 5">
    <name type="scientific">Advenella kashmirensis (strain DSM 17095 / LMG 22695 / WT001)</name>
    <name type="common">Tetrathiobacter kashmirensis</name>
    <dbReference type="NCBI Taxonomy" id="1036672"/>
    <lineage>
        <taxon>Bacteria</taxon>
        <taxon>Pseudomonadati</taxon>
        <taxon>Pseudomonadota</taxon>
        <taxon>Betaproteobacteria</taxon>
        <taxon>Burkholderiales</taxon>
        <taxon>Alcaligenaceae</taxon>
    </lineage>
</organism>
<dbReference type="STRING" id="1036672.TKWG_01475"/>
<dbReference type="HOGENOM" id="CLU_143420_0_0_4"/>
<name>I3U7H5_ADVKW</name>
<evidence type="ECO:0000313" key="5">
    <source>
        <dbReference type="Proteomes" id="UP000005267"/>
    </source>
</evidence>
<reference evidence="5" key="2">
    <citation type="journal article" date="2013" name="PLoS ONE">
        <title>Genome implosion elicits host-confinement in Alcaligenaceae: evidence from the comparative genomics of Tetrathiobacter kashmirensis, a pathogen in the making.</title>
        <authorList>
            <person name="Ghosh W."/>
            <person name="Alam M."/>
            <person name="Roy C."/>
            <person name="Pyne P."/>
            <person name="George A."/>
            <person name="Chakraborty R."/>
            <person name="Majumder S."/>
            <person name="Agarwal A."/>
            <person name="Chakraborty S."/>
            <person name="Majumdar S."/>
            <person name="Gupta S.K."/>
        </authorList>
    </citation>
    <scope>NUCLEOTIDE SEQUENCE [LARGE SCALE GENOMIC DNA]</scope>
    <source>
        <strain evidence="5">WT001</strain>
    </source>
</reference>
<accession>I3U7H5</accession>
<dbReference type="SUPFAM" id="SSF56935">
    <property type="entry name" value="Porins"/>
    <property type="match status" value="1"/>
</dbReference>
<evidence type="ECO:0000256" key="2">
    <source>
        <dbReference type="ARBA" id="ARBA00023136"/>
    </source>
</evidence>
<dbReference type="AlphaFoldDB" id="I3U7H5"/>
<dbReference type="InterPro" id="IPR036942">
    <property type="entry name" value="Beta-barrel_TonB_sf"/>
</dbReference>